<feature type="transmembrane region" description="Helical" evidence="18">
    <location>
        <begin position="163"/>
        <end position="185"/>
    </location>
</feature>
<comment type="subcellular location">
    <subcellularLocation>
        <location evidence="2">Cell membrane</location>
        <topology evidence="2">Multi-pass membrane protein</topology>
    </subcellularLocation>
</comment>
<evidence type="ECO:0000256" key="11">
    <source>
        <dbReference type="ARBA" id="ARBA00022989"/>
    </source>
</evidence>
<keyword evidence="11 18" id="KW-1133">Transmembrane helix</keyword>
<dbReference type="GO" id="GO:0000155">
    <property type="term" value="F:phosphorelay sensor kinase activity"/>
    <property type="evidence" value="ECO:0007669"/>
    <property type="project" value="InterPro"/>
</dbReference>
<evidence type="ECO:0000256" key="5">
    <source>
        <dbReference type="ARBA" id="ARBA00022553"/>
    </source>
</evidence>
<feature type="modified residue" description="Phosphohistidine" evidence="14">
    <location>
        <position position="856"/>
    </location>
</feature>
<sequence length="924" mass="102758">MQASLNRRLLQLALIPALAFALLLTLFFALTLIWQSQREFSVQTEALTRAAVPAILTALRLGDDEMLDNAGQDVLNAPHARSVVVLSSAGELMLQRGSQVELAGEAAALTADTRGPTRLLRVDERPWQRIIVPLQDSIDPEQPVGWLQVDYSTNDLALANYRLISIGALVALAGVGLIWLLVLMLSRPITLPFYQVMDTLRELSEGRLSQRVKVTHGGDLRALGEGINQLAAALENARDEMQHSVDQATQDLRETLETLEIQNIQLSTARRQAMEANEAKTQFLANMSHEIRTPLNGVIGFIKLLDRTGLTQKQKDYVSTIRQSSESLLVIINDILDFLKLDAGKLELERRNMNLRDLVEDVLDMLAPMAQEKSLELIALVYEDVPLQVIGDPLRLRQVITNLVNNAIKFTDKGHVVVRIASEGQSSSRHRIRLAVSDTGPGIARDKQRSLFRAFNQADASTSRRFGGTGLGLVICQRLVQRMGGKIEVESMEGDGSTFAVLIDFELAEDTVEATLPEASPLAGVEAWYWEPQELASLSLQHHLERWGMSVQALDAGTPPDLAPAPPEGQRIILLTWQPEHHDWLHTFARRARDYGVPVLLLTRHNDHSESLRELEQLASGTMNKPVRQNRLQTLCIQALQTQTGVPVDTPPRLPRILVVDDNKTNRKLLVAFLADFGIQPEEAEDGSEAMARISQHDYDLVFMDIQMPVMDGVTATREIRRHELGDSHLPVVALTAHALPQEQEELMRSGFDDYLTKPVSEQQLVQTIRRWTGADLHPPGRLETLSETPEAEAAQATSPADAPVDFRLGLQRAGNKPALARDMFQGLLDQLHETRGQLATLLADGDLEVLLERVHALHGVTRYCGTPELETRLSTIEHALKEDDQAALAPALQELLAVMDRLLHWSEQEDWAHWLEEARSTAS</sequence>
<dbReference type="Gene3D" id="6.10.340.10">
    <property type="match status" value="1"/>
</dbReference>
<dbReference type="InterPro" id="IPR036890">
    <property type="entry name" value="HATPase_C_sf"/>
</dbReference>
<evidence type="ECO:0000256" key="12">
    <source>
        <dbReference type="ARBA" id="ARBA00023012"/>
    </source>
</evidence>
<dbReference type="CDD" id="cd00082">
    <property type="entry name" value="HisKA"/>
    <property type="match status" value="1"/>
</dbReference>
<dbReference type="CDD" id="cd17546">
    <property type="entry name" value="REC_hyHK_CKI1_RcsC-like"/>
    <property type="match status" value="1"/>
</dbReference>
<dbReference type="SMART" id="SM00448">
    <property type="entry name" value="REC"/>
    <property type="match status" value="1"/>
</dbReference>
<dbReference type="CDD" id="cd16922">
    <property type="entry name" value="HATPase_EvgS-ArcB-TorS-like"/>
    <property type="match status" value="1"/>
</dbReference>
<evidence type="ECO:0000256" key="14">
    <source>
        <dbReference type="PROSITE-ProRule" id="PRU00110"/>
    </source>
</evidence>
<organism evidence="23 24">
    <name type="scientific">Natronospirillum operosum</name>
    <dbReference type="NCBI Taxonomy" id="2759953"/>
    <lineage>
        <taxon>Bacteria</taxon>
        <taxon>Pseudomonadati</taxon>
        <taxon>Pseudomonadota</taxon>
        <taxon>Gammaproteobacteria</taxon>
        <taxon>Oceanospirillales</taxon>
        <taxon>Natronospirillaceae</taxon>
        <taxon>Natronospirillum</taxon>
    </lineage>
</organism>
<keyword evidence="5 15" id="KW-0597">Phosphoprotein</keyword>
<evidence type="ECO:0000256" key="13">
    <source>
        <dbReference type="ARBA" id="ARBA00023136"/>
    </source>
</evidence>
<dbReference type="PRINTS" id="PR00344">
    <property type="entry name" value="BCTRLSENSOR"/>
</dbReference>
<dbReference type="SMART" id="SM00387">
    <property type="entry name" value="HATPase_c"/>
    <property type="match status" value="1"/>
</dbReference>
<dbReference type="OrthoDB" id="9804263at2"/>
<dbReference type="PANTHER" id="PTHR45339:SF1">
    <property type="entry name" value="HYBRID SIGNAL TRANSDUCTION HISTIDINE KINASE J"/>
    <property type="match status" value="1"/>
</dbReference>
<dbReference type="FunFam" id="1.10.287.130:FF:000003">
    <property type="entry name" value="Histidine kinase"/>
    <property type="match status" value="1"/>
</dbReference>
<dbReference type="Pfam" id="PF00072">
    <property type="entry name" value="Response_reg"/>
    <property type="match status" value="1"/>
</dbReference>
<dbReference type="GO" id="GO:0005886">
    <property type="term" value="C:plasma membrane"/>
    <property type="evidence" value="ECO:0007669"/>
    <property type="project" value="UniProtKB-SubCell"/>
</dbReference>
<dbReference type="InterPro" id="IPR005467">
    <property type="entry name" value="His_kinase_dom"/>
</dbReference>
<dbReference type="InterPro" id="IPR003594">
    <property type="entry name" value="HATPase_dom"/>
</dbReference>
<dbReference type="SUPFAM" id="SSF47384">
    <property type="entry name" value="Homodimeric domain of signal transducing histidine kinase"/>
    <property type="match status" value="1"/>
</dbReference>
<keyword evidence="4" id="KW-1003">Cell membrane</keyword>
<dbReference type="InterPro" id="IPR003660">
    <property type="entry name" value="HAMP_dom"/>
</dbReference>
<feature type="domain" description="Response regulatory" evidence="20">
    <location>
        <begin position="656"/>
        <end position="773"/>
    </location>
</feature>
<dbReference type="Gene3D" id="1.20.120.160">
    <property type="entry name" value="HPT domain"/>
    <property type="match status" value="1"/>
</dbReference>
<keyword evidence="12" id="KW-0902">Two-component regulatory system</keyword>
<dbReference type="SUPFAM" id="SSF47226">
    <property type="entry name" value="Histidine-containing phosphotransfer domain, HPT domain"/>
    <property type="match status" value="1"/>
</dbReference>
<dbReference type="InterPro" id="IPR003661">
    <property type="entry name" value="HisK_dim/P_dom"/>
</dbReference>
<dbReference type="FunFam" id="3.30.565.10:FF:000010">
    <property type="entry name" value="Sensor histidine kinase RcsC"/>
    <property type="match status" value="1"/>
</dbReference>
<dbReference type="InterPro" id="IPR036641">
    <property type="entry name" value="HPT_dom_sf"/>
</dbReference>
<dbReference type="Gene3D" id="3.30.565.10">
    <property type="entry name" value="Histidine kinase-like ATPase, C-terminal domain"/>
    <property type="match status" value="1"/>
</dbReference>
<accession>A0A4Z0W5E5</accession>
<evidence type="ECO:0000256" key="17">
    <source>
        <dbReference type="SAM" id="MobiDB-lite"/>
    </source>
</evidence>
<evidence type="ECO:0000256" key="18">
    <source>
        <dbReference type="SAM" id="Phobius"/>
    </source>
</evidence>
<evidence type="ECO:0000256" key="4">
    <source>
        <dbReference type="ARBA" id="ARBA00022475"/>
    </source>
</evidence>
<dbReference type="PROSITE" id="PS50894">
    <property type="entry name" value="HPT"/>
    <property type="match status" value="1"/>
</dbReference>
<evidence type="ECO:0000256" key="16">
    <source>
        <dbReference type="SAM" id="Coils"/>
    </source>
</evidence>
<dbReference type="PANTHER" id="PTHR45339">
    <property type="entry name" value="HYBRID SIGNAL TRANSDUCTION HISTIDINE KINASE J"/>
    <property type="match status" value="1"/>
</dbReference>
<evidence type="ECO:0000259" key="19">
    <source>
        <dbReference type="PROSITE" id="PS50109"/>
    </source>
</evidence>
<evidence type="ECO:0000259" key="20">
    <source>
        <dbReference type="PROSITE" id="PS50110"/>
    </source>
</evidence>
<evidence type="ECO:0000256" key="1">
    <source>
        <dbReference type="ARBA" id="ARBA00000085"/>
    </source>
</evidence>
<feature type="modified residue" description="4-aspartylphosphate" evidence="15">
    <location>
        <position position="705"/>
    </location>
</feature>
<keyword evidence="6" id="KW-0808">Transferase</keyword>
<keyword evidence="9" id="KW-0418">Kinase</keyword>
<gene>
    <name evidence="23" type="ORF">E4656_17040</name>
</gene>
<evidence type="ECO:0000313" key="23">
    <source>
        <dbReference type="EMBL" id="TGG91099.1"/>
    </source>
</evidence>
<dbReference type="PROSITE" id="PS50110">
    <property type="entry name" value="RESPONSE_REGULATORY"/>
    <property type="match status" value="1"/>
</dbReference>
<dbReference type="Pfam" id="PF01627">
    <property type="entry name" value="Hpt"/>
    <property type="match status" value="1"/>
</dbReference>
<evidence type="ECO:0000313" key="24">
    <source>
        <dbReference type="Proteomes" id="UP000297475"/>
    </source>
</evidence>
<dbReference type="InterPro" id="IPR004358">
    <property type="entry name" value="Sig_transdc_His_kin-like_C"/>
</dbReference>
<comment type="caution">
    <text evidence="23">The sequence shown here is derived from an EMBL/GenBank/DDBJ whole genome shotgun (WGS) entry which is preliminary data.</text>
</comment>
<comment type="catalytic activity">
    <reaction evidence="1">
        <text>ATP + protein L-histidine = ADP + protein N-phospho-L-histidine.</text>
        <dbReference type="EC" id="2.7.13.3"/>
    </reaction>
</comment>
<dbReference type="SMART" id="SM00388">
    <property type="entry name" value="HisKA"/>
    <property type="match status" value="1"/>
</dbReference>
<dbReference type="AlphaFoldDB" id="A0A4Z0W5E5"/>
<protein>
    <recommendedName>
        <fullName evidence="3">histidine kinase</fullName>
        <ecNumber evidence="3">2.7.13.3</ecNumber>
    </recommendedName>
</protein>
<dbReference type="PROSITE" id="PS50109">
    <property type="entry name" value="HIS_KIN"/>
    <property type="match status" value="1"/>
</dbReference>
<keyword evidence="24" id="KW-1185">Reference proteome</keyword>
<keyword evidence="13 18" id="KW-0472">Membrane</keyword>
<feature type="coiled-coil region" evidence="16">
    <location>
        <begin position="220"/>
        <end position="279"/>
    </location>
</feature>
<feature type="domain" description="Histidine kinase" evidence="19">
    <location>
        <begin position="286"/>
        <end position="507"/>
    </location>
</feature>
<feature type="domain" description="HAMP" evidence="21">
    <location>
        <begin position="187"/>
        <end position="239"/>
    </location>
</feature>
<dbReference type="InterPro" id="IPR001789">
    <property type="entry name" value="Sig_transdc_resp-reg_receiver"/>
</dbReference>
<evidence type="ECO:0000256" key="9">
    <source>
        <dbReference type="ARBA" id="ARBA00022777"/>
    </source>
</evidence>
<evidence type="ECO:0000256" key="15">
    <source>
        <dbReference type="PROSITE-ProRule" id="PRU00169"/>
    </source>
</evidence>
<evidence type="ECO:0000256" key="8">
    <source>
        <dbReference type="ARBA" id="ARBA00022741"/>
    </source>
</evidence>
<dbReference type="Pfam" id="PF00672">
    <property type="entry name" value="HAMP"/>
    <property type="match status" value="1"/>
</dbReference>
<proteinExistence type="predicted"/>
<keyword evidence="8" id="KW-0547">Nucleotide-binding</keyword>
<evidence type="ECO:0000256" key="2">
    <source>
        <dbReference type="ARBA" id="ARBA00004651"/>
    </source>
</evidence>
<keyword evidence="7 18" id="KW-0812">Transmembrane</keyword>
<dbReference type="EMBL" id="SRMF01000010">
    <property type="protein sequence ID" value="TGG91099.1"/>
    <property type="molecule type" value="Genomic_DNA"/>
</dbReference>
<dbReference type="InterPro" id="IPR011006">
    <property type="entry name" value="CheY-like_superfamily"/>
</dbReference>
<dbReference type="Gene3D" id="1.10.287.130">
    <property type="match status" value="1"/>
</dbReference>
<name>A0A4Z0W5E5_9GAMM</name>
<evidence type="ECO:0000259" key="21">
    <source>
        <dbReference type="PROSITE" id="PS50885"/>
    </source>
</evidence>
<dbReference type="GO" id="GO:0005524">
    <property type="term" value="F:ATP binding"/>
    <property type="evidence" value="ECO:0007669"/>
    <property type="project" value="UniProtKB-KW"/>
</dbReference>
<evidence type="ECO:0000256" key="3">
    <source>
        <dbReference type="ARBA" id="ARBA00012438"/>
    </source>
</evidence>
<keyword evidence="16" id="KW-0175">Coiled coil</keyword>
<evidence type="ECO:0000256" key="7">
    <source>
        <dbReference type="ARBA" id="ARBA00022692"/>
    </source>
</evidence>
<evidence type="ECO:0000256" key="6">
    <source>
        <dbReference type="ARBA" id="ARBA00022679"/>
    </source>
</evidence>
<dbReference type="SUPFAM" id="SSF55874">
    <property type="entry name" value="ATPase domain of HSP90 chaperone/DNA topoisomerase II/histidine kinase"/>
    <property type="match status" value="1"/>
</dbReference>
<dbReference type="InterPro" id="IPR008207">
    <property type="entry name" value="Sig_transdc_His_kin_Hpt_dom"/>
</dbReference>
<feature type="region of interest" description="Disordered" evidence="17">
    <location>
        <begin position="776"/>
        <end position="800"/>
    </location>
</feature>
<keyword evidence="10" id="KW-0067">ATP-binding</keyword>
<dbReference type="SUPFAM" id="SSF52172">
    <property type="entry name" value="CheY-like"/>
    <property type="match status" value="2"/>
</dbReference>
<dbReference type="InterPro" id="IPR036097">
    <property type="entry name" value="HisK_dim/P_sf"/>
</dbReference>
<dbReference type="PROSITE" id="PS50885">
    <property type="entry name" value="HAMP"/>
    <property type="match status" value="1"/>
</dbReference>
<feature type="transmembrane region" description="Helical" evidence="18">
    <location>
        <begin position="12"/>
        <end position="34"/>
    </location>
</feature>
<dbReference type="RefSeq" id="WP_135484521.1">
    <property type="nucleotide sequence ID" value="NZ_SRMF01000010.1"/>
</dbReference>
<evidence type="ECO:0000259" key="22">
    <source>
        <dbReference type="PROSITE" id="PS50894"/>
    </source>
</evidence>
<dbReference type="Gene3D" id="3.40.50.2300">
    <property type="match status" value="2"/>
</dbReference>
<dbReference type="Pfam" id="PF02518">
    <property type="entry name" value="HATPase_c"/>
    <property type="match status" value="1"/>
</dbReference>
<feature type="domain" description="HPt" evidence="22">
    <location>
        <begin position="817"/>
        <end position="914"/>
    </location>
</feature>
<dbReference type="Pfam" id="PF00512">
    <property type="entry name" value="HisKA"/>
    <property type="match status" value="1"/>
</dbReference>
<dbReference type="CDD" id="cd06225">
    <property type="entry name" value="HAMP"/>
    <property type="match status" value="1"/>
</dbReference>
<evidence type="ECO:0000256" key="10">
    <source>
        <dbReference type="ARBA" id="ARBA00022840"/>
    </source>
</evidence>
<dbReference type="EC" id="2.7.13.3" evidence="3"/>
<reference evidence="23 24" key="1">
    <citation type="submission" date="2019-04" db="EMBL/GenBank/DDBJ databases">
        <title>Natronospirillum operosus gen. nov., sp. nov., a haloalkaliphilic satellite isolated from decaying biomass of laboratory culture of cyanobacterium Geitlerinema sp. and proposal of Natronospirillaceae fam. nov. and Saccharospirillaceae fam. nov.</title>
        <authorList>
            <person name="Kevbrin V."/>
            <person name="Boltyanskaya Y."/>
            <person name="Koziaeva V."/>
            <person name="Grouzdev D.S."/>
            <person name="Park M."/>
            <person name="Cho J."/>
        </authorList>
    </citation>
    <scope>NUCLEOTIDE SEQUENCE [LARGE SCALE GENOMIC DNA]</scope>
    <source>
        <strain evidence="23 24">G-116</strain>
    </source>
</reference>
<dbReference type="Proteomes" id="UP000297475">
    <property type="component" value="Unassembled WGS sequence"/>
</dbReference>
<dbReference type="SMART" id="SM00304">
    <property type="entry name" value="HAMP"/>
    <property type="match status" value="1"/>
</dbReference>